<dbReference type="PANTHER" id="PTHR13137:SF6">
    <property type="entry name" value="SUCCINATE DEHYDROGENASE ASSEMBLY FACTOR 3, MITOCHONDRIAL"/>
    <property type="match status" value="1"/>
</dbReference>
<organism evidence="7">
    <name type="scientific">Trypanosoma congolense (strain IL3000)</name>
    <dbReference type="NCBI Taxonomy" id="1068625"/>
    <lineage>
        <taxon>Eukaryota</taxon>
        <taxon>Discoba</taxon>
        <taxon>Euglenozoa</taxon>
        <taxon>Kinetoplastea</taxon>
        <taxon>Metakinetoplastina</taxon>
        <taxon>Trypanosomatida</taxon>
        <taxon>Trypanosomatidae</taxon>
        <taxon>Trypanosoma</taxon>
        <taxon>Nannomonas</taxon>
    </lineage>
</organism>
<dbReference type="InterPro" id="IPR008381">
    <property type="entry name" value="SDHAF3/Sdh7"/>
</dbReference>
<dbReference type="PANTHER" id="PTHR13137">
    <property type="entry name" value="DC11 ACN9 HOMOLOG"/>
    <property type="match status" value="1"/>
</dbReference>
<evidence type="ECO:0000256" key="5">
    <source>
        <dbReference type="ARBA" id="ARBA00023186"/>
    </source>
</evidence>
<reference evidence="7" key="1">
    <citation type="journal article" date="2012" name="Proc. Natl. Acad. Sci. U.S.A.">
        <title>Antigenic diversity is generated by distinct evolutionary mechanisms in African trypanosome species.</title>
        <authorList>
            <person name="Jackson A.P."/>
            <person name="Berry A."/>
            <person name="Aslett M."/>
            <person name="Allison H.C."/>
            <person name="Burton P."/>
            <person name="Vavrova-Anderson J."/>
            <person name="Brown R."/>
            <person name="Browne H."/>
            <person name="Corton N."/>
            <person name="Hauser H."/>
            <person name="Gamble J."/>
            <person name="Gilderthorp R."/>
            <person name="Marcello L."/>
            <person name="McQuillan J."/>
            <person name="Otto T.D."/>
            <person name="Quail M.A."/>
            <person name="Sanders M.J."/>
            <person name="van Tonder A."/>
            <person name="Ginger M.L."/>
            <person name="Field M.C."/>
            <person name="Barry J.D."/>
            <person name="Hertz-Fowler C."/>
            <person name="Berriman M."/>
        </authorList>
    </citation>
    <scope>NUCLEOTIDE SEQUENCE</scope>
    <source>
        <strain evidence="7">IL3000</strain>
    </source>
</reference>
<name>G0V035_TRYCI</name>
<accession>G0V035</accession>
<keyword evidence="3" id="KW-0809">Transit peptide</keyword>
<dbReference type="GO" id="GO:0005759">
    <property type="term" value="C:mitochondrial matrix"/>
    <property type="evidence" value="ECO:0007669"/>
    <property type="project" value="UniProtKB-SubCell"/>
</dbReference>
<comment type="function">
    <text evidence="6">Plays an essential role in the assembly of succinate dehydrogenase (SDH), an enzyme complex (also referred to as respiratory complex II) that is a component of both the tricarboxylic acid (TCA) cycle and the mitochondrial electron transport chain, and which couples the oxidation of succinate to fumarate with the reduction of ubiquinone (coenzyme Q) to ubiquinol. Promotes maturation of the iron-sulfur protein subunit of the SDH catalytic dimer, protecting it from the deleterious effects of oxidants. May act together with SDHAF1.</text>
</comment>
<protein>
    <recommendedName>
        <fullName evidence="6">Succinate dehydrogenase assembly factor 3</fullName>
        <shortName evidence="6">SDH assembly factor 3</shortName>
        <shortName evidence="6">SDHAF3</shortName>
    </recommendedName>
</protein>
<dbReference type="GO" id="GO:0005758">
    <property type="term" value="C:mitochondrial intermembrane space"/>
    <property type="evidence" value="ECO:0007669"/>
    <property type="project" value="TreeGrafter"/>
</dbReference>
<dbReference type="VEuPathDB" id="TriTrypDB:TcIL3000.11.4100"/>
<comment type="subunit">
    <text evidence="6">Interacts with the iron-sulfur protein subunit within the SDH catalytic dimer.</text>
</comment>
<evidence type="ECO:0000256" key="1">
    <source>
        <dbReference type="ARBA" id="ARBA00004305"/>
    </source>
</evidence>
<keyword evidence="5 6" id="KW-0143">Chaperone</keyword>
<comment type="subcellular location">
    <subcellularLocation>
        <location evidence="1 6">Mitochondrion matrix</location>
    </subcellularLocation>
</comment>
<proteinExistence type="inferred from homology"/>
<evidence type="ECO:0000256" key="2">
    <source>
        <dbReference type="ARBA" id="ARBA00006020"/>
    </source>
</evidence>
<gene>
    <name evidence="7" type="ORF">TCIL3000_11_4100</name>
</gene>
<evidence type="ECO:0000256" key="3">
    <source>
        <dbReference type="ARBA" id="ARBA00022946"/>
    </source>
</evidence>
<dbReference type="Pfam" id="PF13233">
    <property type="entry name" value="Complex1_LYR_2"/>
    <property type="match status" value="1"/>
</dbReference>
<keyword evidence="4 6" id="KW-0496">Mitochondrion</keyword>
<dbReference type="GO" id="GO:0034553">
    <property type="term" value="P:mitochondrial respiratory chain complex II assembly"/>
    <property type="evidence" value="ECO:0007669"/>
    <property type="project" value="UniProtKB-UniRule"/>
</dbReference>
<dbReference type="AlphaFoldDB" id="G0V035"/>
<comment type="similarity">
    <text evidence="2 6">Belongs to the complex I LYR family. SDHAF3 subfamily.</text>
</comment>
<evidence type="ECO:0000256" key="4">
    <source>
        <dbReference type="ARBA" id="ARBA00023128"/>
    </source>
</evidence>
<evidence type="ECO:0000256" key="6">
    <source>
        <dbReference type="RuleBase" id="RU368039"/>
    </source>
</evidence>
<dbReference type="GO" id="GO:0006105">
    <property type="term" value="P:succinate metabolic process"/>
    <property type="evidence" value="ECO:0007669"/>
    <property type="project" value="TreeGrafter"/>
</dbReference>
<dbReference type="EMBL" id="HE575324">
    <property type="protein sequence ID" value="CCC95005.1"/>
    <property type="molecule type" value="Genomic_DNA"/>
</dbReference>
<evidence type="ECO:0000313" key="7">
    <source>
        <dbReference type="EMBL" id="CCC95005.1"/>
    </source>
</evidence>
<sequence length="168" mass="19465">MRLDLCHGRARGMCRGVKQLLLQSVSCVSFSTQANTTGSGCRSGLRALPHPTELSSTLFRSEEWRGAMCHMYRTLYKLHVTKLQPVQREFGNRFIQAEFQRHIDAPEKHARIFYESWYSYAMQLSAGQTSRDMTAEEQRLLTEEQKETLRKLRSHAVQMKQHEPGFSL</sequence>